<evidence type="ECO:0000313" key="1">
    <source>
        <dbReference type="EMBL" id="KAJ9106839.1"/>
    </source>
</evidence>
<name>A0ACC2W523_9TREE</name>
<comment type="caution">
    <text evidence="1">The sequence shown here is derived from an EMBL/GenBank/DDBJ whole genome shotgun (WGS) entry which is preliminary data.</text>
</comment>
<protein>
    <submittedName>
        <fullName evidence="1">Uncharacterized protein</fullName>
    </submittedName>
</protein>
<accession>A0ACC2W523</accession>
<gene>
    <name evidence="1" type="ORF">QFC19_002967</name>
</gene>
<dbReference type="EMBL" id="JASBWR010000027">
    <property type="protein sequence ID" value="KAJ9106839.1"/>
    <property type="molecule type" value="Genomic_DNA"/>
</dbReference>
<proteinExistence type="predicted"/>
<evidence type="ECO:0000313" key="2">
    <source>
        <dbReference type="Proteomes" id="UP001241377"/>
    </source>
</evidence>
<organism evidence="1 2">
    <name type="scientific">Naganishia cerealis</name>
    <dbReference type="NCBI Taxonomy" id="610337"/>
    <lineage>
        <taxon>Eukaryota</taxon>
        <taxon>Fungi</taxon>
        <taxon>Dikarya</taxon>
        <taxon>Basidiomycota</taxon>
        <taxon>Agaricomycotina</taxon>
        <taxon>Tremellomycetes</taxon>
        <taxon>Filobasidiales</taxon>
        <taxon>Filobasidiaceae</taxon>
        <taxon>Naganishia</taxon>
    </lineage>
</organism>
<sequence>MQKMESNLDQKGDLPVTHDDYASRARLIQYLLTSAPRQDAPFTKALLYSADDSAPEMTEASGVRRAASSELTISGLDYVFSQEIALALADTRSMLSPILAKMCPLITKKGRKPVPATDWMRNSAKNRTQMITIGRLALQAELIQIAKEDKCTELHRVYLMSCFEDERIFGELVKLIIFGIPSATCVEPVESYARLVTLIVGMTLGNPHLQCDHHRAAIALTQTKHKSKKGGKSKQNKGNENTRSVESKLHSLEHSIDLETAGDGDETLLAYLVARAAYHTWTSDYLYHEMISSRLSALLPNRHSANPDKGAVTPSPRVHHLESRPEGIARETSMRKVVERKGRELFFKALYNLPSTYGSVLEDNDNAGGTSSNSSSHLRRQLEEFLSDNLSPTIPNAFSDLMEEFSSGPEGTDCSDYTVLDKLLCMECFHALPLESQEARVLGSLQYINTPLELPSFILRSSDRNPNNGKAVGKNGELDVQLLADGTAVRIYGSCDSEAATSRMWSEVYKCFLDTYLLKLVIRK</sequence>
<dbReference type="Proteomes" id="UP001241377">
    <property type="component" value="Unassembled WGS sequence"/>
</dbReference>
<keyword evidence="2" id="KW-1185">Reference proteome</keyword>
<reference evidence="1" key="1">
    <citation type="submission" date="2023-04" db="EMBL/GenBank/DDBJ databases">
        <title>Draft Genome sequencing of Naganishia species isolated from polar environments using Oxford Nanopore Technology.</title>
        <authorList>
            <person name="Leo P."/>
            <person name="Venkateswaran K."/>
        </authorList>
    </citation>
    <scope>NUCLEOTIDE SEQUENCE</scope>
    <source>
        <strain evidence="1">MNA-CCFEE 5261</strain>
    </source>
</reference>